<evidence type="ECO:0008006" key="2">
    <source>
        <dbReference type="Google" id="ProtNLM"/>
    </source>
</evidence>
<evidence type="ECO:0000313" key="1">
    <source>
        <dbReference type="EMBL" id="SFZ88806.1"/>
    </source>
</evidence>
<gene>
    <name evidence="1" type="ORF">LREN565_1919</name>
</gene>
<name>A0A1K2I911_9LACO</name>
<accession>A0A1K2I911</accession>
<organism evidence="1">
    <name type="scientific">Loigolactobacillus rennini</name>
    <dbReference type="NCBI Taxonomy" id="238013"/>
    <lineage>
        <taxon>Bacteria</taxon>
        <taxon>Bacillati</taxon>
        <taxon>Bacillota</taxon>
        <taxon>Bacilli</taxon>
        <taxon>Lactobacillales</taxon>
        <taxon>Lactobacillaceae</taxon>
        <taxon>Loigolactobacillus</taxon>
    </lineage>
</organism>
<proteinExistence type="predicted"/>
<protein>
    <recommendedName>
        <fullName evidence="2">Beta-galactosidase</fullName>
    </recommendedName>
</protein>
<reference evidence="1" key="1">
    <citation type="submission" date="2016-11" db="EMBL/GenBank/DDBJ databases">
        <authorList>
            <person name="Jaros S."/>
            <person name="Januszkiewicz K."/>
            <person name="Wedrychowicz H."/>
        </authorList>
    </citation>
    <scope>NUCLEOTIDE SEQUENCE</scope>
    <source>
        <strain evidence="1">ACA-DC 565</strain>
    </source>
</reference>
<dbReference type="AlphaFoldDB" id="A0A1K2I911"/>
<sequence length="675" mass="76405">MSHFQYALRFTLDPATYDARKAQQLLAFCRQGQIDEVVFFINPEELNQGHVTKNRAAQWLAAIRQAAQPLQAAGIAISLNPWTTIMHSDRGRQVPAQLGFDTMVNYQGKQSESMACPADQRWRDYLSARYAQFAAIRPVRLWLEDDFRRFKSPPFRLGCFCPRHMAIFSQAIGHPVSREEFVTGLLKPGKVNPYRKIYLDNARQEMIAVAKQIEQAVHAVSPHTDLALMTSFPDWHCIEARDWHGLLEALSGARTPTLRPHLPAYNEIAPLKYARVFDQYTRTTAAFAGSHAATYPELENYMYSPYVKSSAFTQFQLETTALIGAKGIMLNLFDMMGNGVDPDYHYAPMLAASKPLLNLFSQQRLQLAHQQGVKVLMSQDSSYTIQTTQSKVAQLVPHETDWLSLLSTFGIATVAQPYTRGQQFKGQVIAVSGQFFRNLTDAEIQQLITDNVTLLDGPAIEILLTRHLGDLINVTTGKWHSSRTGYQSYEQLDGQTISQVENPRLTMLSHTGAYLQLTYDQAKPVSIISNAYNEYAEKLGPMLAVANQRTLLLPLSQHEKYGWEAQYNQYRELILKQLLQKMQPVAMLQEMPVCKLISSQQTRYQLDFWISNFSLDPVSKIRFSLAKGQIAPQQITLTYRHETEARQVILPCQRTATGYEVDFSLAPLATVHLVG</sequence>
<dbReference type="EMBL" id="LT634362">
    <property type="protein sequence ID" value="SFZ88806.1"/>
    <property type="molecule type" value="Genomic_DNA"/>
</dbReference>